<dbReference type="Pfam" id="PF07228">
    <property type="entry name" value="SpoIIE"/>
    <property type="match status" value="1"/>
</dbReference>
<dbReference type="RefSeq" id="WP_114983238.1">
    <property type="nucleotide sequence ID" value="NZ_CP027806.1"/>
</dbReference>
<sequence length="576" mass="64340">MPLSQPSNESLRSRFELKTLLDTSRLLIESHDTDFILNNLLLIVMGKLFTPKSAIVLRDDDGKGWQLMRAKGRTGLKEGCRFSPGPHEDNPDKPCLTLHELPKSFAACFEETGLQFFFPIRTSTELLGYLCAAPKVGGKPYSKTELEFVENLVIISAVALSNSMLVSRLRSTNRELDQKVQELNTLFEVSREFNALVDRSQVLSVFRFTLMGQMMVRRFFFLTRLEGQPQFILQQGLKGSITKVEKEQLLLTDAECVFTHELAAAPAYLTDNQIEVLVMVKLQDECAVLGLGAKASGQPYSKSDINLLISLGNLAFLSIQKTFLLEERIEKERMEEELTIARTIQNTLFPSPLPAPEPFDIAALNIPSRQVGGDYFDVLCADDRHLYMVIADVTGKGIPASLLMANLQAMIHVLSPLKLDIAETTGKINDIIFANTPSDKFISFFWGRADLETQVFEYCNAGHNPPVYWDAQKGKTGLLTEGGMLLGALNTMIPYQSGKVQLYTGDVVVMFTDGISEAMNEADEEFGEERIAEIVAAHHHKTAQEIKQLILDEVKTFCKGNYGDDVTMLVFKMNPQ</sequence>
<dbReference type="Gene3D" id="3.30.450.40">
    <property type="match status" value="1"/>
</dbReference>
<name>A0A345UHG0_9BACT</name>
<dbReference type="SMART" id="SM00331">
    <property type="entry name" value="PP2C_SIG"/>
    <property type="match status" value="1"/>
</dbReference>
<dbReference type="SUPFAM" id="SSF81606">
    <property type="entry name" value="PP2C-like"/>
    <property type="match status" value="1"/>
</dbReference>
<accession>A0A345UHG0</accession>
<dbReference type="AlphaFoldDB" id="A0A345UHG0"/>
<dbReference type="Gene3D" id="3.60.40.10">
    <property type="entry name" value="PPM-type phosphatase domain"/>
    <property type="match status" value="1"/>
</dbReference>
<dbReference type="InterPro" id="IPR052016">
    <property type="entry name" value="Bact_Sigma-Reg"/>
</dbReference>
<gene>
    <name evidence="3" type="ORF">CYPRO_0627</name>
</gene>
<evidence type="ECO:0000313" key="4">
    <source>
        <dbReference type="Proteomes" id="UP000254808"/>
    </source>
</evidence>
<evidence type="ECO:0000259" key="2">
    <source>
        <dbReference type="SMART" id="SM00331"/>
    </source>
</evidence>
<reference evidence="3 4" key="1">
    <citation type="submission" date="2018-03" db="EMBL/GenBank/DDBJ databases">
        <title>Phenotypic and genomic properties of Cyclonatronum proteinivorum gen. nov., sp. nov., a haloalkaliphilic bacteroidete from soda lakes possessing Na+-translocating rhodopsin.</title>
        <authorList>
            <person name="Toshchakov S.V."/>
            <person name="Korzhenkov A."/>
            <person name="Samarov N.I."/>
            <person name="Kublanov I.V."/>
            <person name="Muntyan M.S."/>
            <person name="Sorokin D.Y."/>
        </authorList>
    </citation>
    <scope>NUCLEOTIDE SEQUENCE [LARGE SCALE GENOMIC DNA]</scope>
    <source>
        <strain evidence="3 4">Omega</strain>
    </source>
</reference>
<organism evidence="3 4">
    <name type="scientific">Cyclonatronum proteinivorum</name>
    <dbReference type="NCBI Taxonomy" id="1457365"/>
    <lineage>
        <taxon>Bacteria</taxon>
        <taxon>Pseudomonadati</taxon>
        <taxon>Balneolota</taxon>
        <taxon>Balneolia</taxon>
        <taxon>Balneolales</taxon>
        <taxon>Cyclonatronaceae</taxon>
        <taxon>Cyclonatronum</taxon>
    </lineage>
</organism>
<protein>
    <submittedName>
        <fullName evidence="3">Sigma-B regulation protein RsbU (Phosphoserine phosphatase)</fullName>
    </submittedName>
</protein>
<dbReference type="InterPro" id="IPR001932">
    <property type="entry name" value="PPM-type_phosphatase-like_dom"/>
</dbReference>
<dbReference type="KEGG" id="cprv:CYPRO_0627"/>
<dbReference type="OrthoDB" id="9763484at2"/>
<dbReference type="PANTHER" id="PTHR43156">
    <property type="entry name" value="STAGE II SPORULATION PROTEIN E-RELATED"/>
    <property type="match status" value="1"/>
</dbReference>
<dbReference type="SUPFAM" id="SSF55781">
    <property type="entry name" value="GAF domain-like"/>
    <property type="match status" value="2"/>
</dbReference>
<evidence type="ECO:0000313" key="3">
    <source>
        <dbReference type="EMBL" id="AXI99911.1"/>
    </source>
</evidence>
<dbReference type="Proteomes" id="UP000254808">
    <property type="component" value="Chromosome"/>
</dbReference>
<evidence type="ECO:0000256" key="1">
    <source>
        <dbReference type="ARBA" id="ARBA00022801"/>
    </source>
</evidence>
<proteinExistence type="predicted"/>
<feature type="domain" description="PPM-type phosphatase" evidence="2">
    <location>
        <begin position="356"/>
        <end position="573"/>
    </location>
</feature>
<dbReference type="GO" id="GO:0016791">
    <property type="term" value="F:phosphatase activity"/>
    <property type="evidence" value="ECO:0007669"/>
    <property type="project" value="TreeGrafter"/>
</dbReference>
<dbReference type="InterPro" id="IPR029016">
    <property type="entry name" value="GAF-like_dom_sf"/>
</dbReference>
<keyword evidence="4" id="KW-1185">Reference proteome</keyword>
<keyword evidence="1" id="KW-0378">Hydrolase</keyword>
<dbReference type="PANTHER" id="PTHR43156:SF2">
    <property type="entry name" value="STAGE II SPORULATION PROTEIN E"/>
    <property type="match status" value="1"/>
</dbReference>
<dbReference type="EMBL" id="CP027806">
    <property type="protein sequence ID" value="AXI99911.1"/>
    <property type="molecule type" value="Genomic_DNA"/>
</dbReference>
<dbReference type="InterPro" id="IPR036457">
    <property type="entry name" value="PPM-type-like_dom_sf"/>
</dbReference>